<gene>
    <name evidence="1" type="ORF">UFOVP786_40</name>
</gene>
<dbReference type="EMBL" id="LR796727">
    <property type="protein sequence ID" value="CAB4162314.1"/>
    <property type="molecule type" value="Genomic_DNA"/>
</dbReference>
<accession>A0A6J5P487</accession>
<reference evidence="1" key="1">
    <citation type="submission" date="2020-04" db="EMBL/GenBank/DDBJ databases">
        <authorList>
            <person name="Chiriac C."/>
            <person name="Salcher M."/>
            <person name="Ghai R."/>
            <person name="Kavagutti S V."/>
        </authorList>
    </citation>
    <scope>NUCLEOTIDE SEQUENCE</scope>
</reference>
<organism evidence="1">
    <name type="scientific">uncultured Caudovirales phage</name>
    <dbReference type="NCBI Taxonomy" id="2100421"/>
    <lineage>
        <taxon>Viruses</taxon>
        <taxon>Duplodnaviria</taxon>
        <taxon>Heunggongvirae</taxon>
        <taxon>Uroviricota</taxon>
        <taxon>Caudoviricetes</taxon>
        <taxon>Peduoviridae</taxon>
        <taxon>Maltschvirus</taxon>
        <taxon>Maltschvirus maltsch</taxon>
    </lineage>
</organism>
<proteinExistence type="predicted"/>
<evidence type="ECO:0000313" key="1">
    <source>
        <dbReference type="EMBL" id="CAB4162314.1"/>
    </source>
</evidence>
<protein>
    <recommendedName>
        <fullName evidence="2">DUF1653 domain-containing protein</fullName>
    </recommendedName>
</protein>
<evidence type="ECO:0008006" key="2">
    <source>
        <dbReference type="Google" id="ProtNLM"/>
    </source>
</evidence>
<sequence>MTDEPKPGTRWQHRNGNVYTVLLLANKTDRPDAYPRTVVYYGPGMQFWSRPASDWHRSFVPYVETEDEP</sequence>
<name>A0A6J5P487_9CAUD</name>